<dbReference type="InterPro" id="IPR052340">
    <property type="entry name" value="RNase_Y/CdgJ"/>
</dbReference>
<keyword evidence="3" id="KW-1185">Reference proteome</keyword>
<dbReference type="PROSITE" id="PS51833">
    <property type="entry name" value="HDOD"/>
    <property type="match status" value="1"/>
</dbReference>
<feature type="domain" description="HDOD" evidence="1">
    <location>
        <begin position="187"/>
        <end position="387"/>
    </location>
</feature>
<dbReference type="EMBL" id="AP023086">
    <property type="protein sequence ID" value="BCD97958.1"/>
    <property type="molecule type" value="Genomic_DNA"/>
</dbReference>
<dbReference type="Gene3D" id="1.10.3210.10">
    <property type="entry name" value="Hypothetical protein af1432"/>
    <property type="match status" value="1"/>
</dbReference>
<dbReference type="AlphaFoldDB" id="A0AAN1WHZ5"/>
<dbReference type="InterPro" id="IPR036754">
    <property type="entry name" value="YbaK/aa-tRNA-synt-asso_dom_sf"/>
</dbReference>
<name>A0AAN1WHZ5_9GAMM</name>
<dbReference type="SUPFAM" id="SSF109604">
    <property type="entry name" value="HD-domain/PDEase-like"/>
    <property type="match status" value="1"/>
</dbReference>
<evidence type="ECO:0000313" key="2">
    <source>
        <dbReference type="EMBL" id="BCD97958.1"/>
    </source>
</evidence>
<dbReference type="InterPro" id="IPR013976">
    <property type="entry name" value="HDOD"/>
</dbReference>
<dbReference type="GO" id="GO:0002161">
    <property type="term" value="F:aminoacyl-tRNA deacylase activity"/>
    <property type="evidence" value="ECO:0007669"/>
    <property type="project" value="InterPro"/>
</dbReference>
<evidence type="ECO:0000259" key="1">
    <source>
        <dbReference type="PROSITE" id="PS51833"/>
    </source>
</evidence>
<dbReference type="KEGG" id="marq:MARGE09_P2159"/>
<dbReference type="RefSeq" id="WP_236981992.1">
    <property type="nucleotide sequence ID" value="NZ_AP023086.1"/>
</dbReference>
<dbReference type="InterPro" id="IPR007214">
    <property type="entry name" value="YbaK/aa-tRNA-synth-assoc-dom"/>
</dbReference>
<dbReference type="PANTHER" id="PTHR33525">
    <property type="match status" value="1"/>
</dbReference>
<dbReference type="Pfam" id="PF04073">
    <property type="entry name" value="tRNA_edit"/>
    <property type="match status" value="1"/>
</dbReference>
<gene>
    <name evidence="2" type="ORF">MARGE09_P2159</name>
</gene>
<dbReference type="PIRSF" id="PIRSF036888">
    <property type="entry name" value="HDGYPm_UCP036888"/>
    <property type="match status" value="1"/>
</dbReference>
<dbReference type="Pfam" id="PF08668">
    <property type="entry name" value="HDOD"/>
    <property type="match status" value="1"/>
</dbReference>
<organism evidence="2 3">
    <name type="scientific">Marinagarivorans cellulosilyticus</name>
    <dbReference type="NCBI Taxonomy" id="2721545"/>
    <lineage>
        <taxon>Bacteria</taxon>
        <taxon>Pseudomonadati</taxon>
        <taxon>Pseudomonadota</taxon>
        <taxon>Gammaproteobacteria</taxon>
        <taxon>Cellvibrionales</taxon>
        <taxon>Cellvibrionaceae</taxon>
        <taxon>Marinagarivorans</taxon>
    </lineage>
</organism>
<protein>
    <recommendedName>
        <fullName evidence="1">HDOD domain-containing protein</fullName>
    </recommendedName>
</protein>
<dbReference type="SUPFAM" id="SSF55826">
    <property type="entry name" value="YbaK/ProRS associated domain"/>
    <property type="match status" value="1"/>
</dbReference>
<proteinExistence type="predicted"/>
<dbReference type="InterPro" id="IPR014627">
    <property type="entry name" value="UCP036888_HDGYP-like"/>
</dbReference>
<dbReference type="Gene3D" id="3.90.960.10">
    <property type="entry name" value="YbaK/aminoacyl-tRNA synthetase-associated domain"/>
    <property type="match status" value="1"/>
</dbReference>
<sequence>MTLNASILQMLETNNIHYQLRDHLPKQPASSASTAGCLVKSILLKDSQGSVQVLLPWNFILDLDAVTTEFSRNLKAVATEDLRAALNHAGLSAVPAIPQWQDCTTLVDSALLEYSTLWLETGDHEQMLEVTHDDFCAMIKAANIARIGNQAPELPQSSERDSAQISASVQRFTQLRIKQRLEDTLELPPLPATARKIIQLRANPDADISDLTDIVELDPSLAAQVVSWAASPYYSAPGKIKSVHDAIVRVLGFDMVLNLALGLALGKTMTGSVMNEKQVAAYWRHAVCIAAAVEGLVTSIPREHRPAFGMSYLSGLLCNFGHLVLADVFPPYYANISRHLDANPHIQSSAVEQNIVGVSSCQIASWLLETWSMPNEVVTALRQQHNPNFQGEHAEYAHLIYIAEQLLARKGVTNRLPAPIPKKLYESLHLDPETAETTIDNVLEASSELNGIAEKMMG</sequence>
<dbReference type="Proteomes" id="UP001320119">
    <property type="component" value="Chromosome"/>
</dbReference>
<accession>A0AAN1WHZ5</accession>
<dbReference type="PANTHER" id="PTHR33525:SF3">
    <property type="entry name" value="RIBONUCLEASE Y"/>
    <property type="match status" value="1"/>
</dbReference>
<evidence type="ECO:0000313" key="3">
    <source>
        <dbReference type="Proteomes" id="UP001320119"/>
    </source>
</evidence>
<reference evidence="2 3" key="1">
    <citation type="journal article" date="2022" name="IScience">
        <title>An ultrasensitive nanofiber-based assay for enzymatic hydrolysis and deep-sea microbial degradation of cellulose.</title>
        <authorList>
            <person name="Tsudome M."/>
            <person name="Tachioka M."/>
            <person name="Miyazaki M."/>
            <person name="Uchimura K."/>
            <person name="Tsuda M."/>
            <person name="Takaki Y."/>
            <person name="Deguchi S."/>
        </authorList>
    </citation>
    <scope>NUCLEOTIDE SEQUENCE [LARGE SCALE GENOMIC DNA]</scope>
    <source>
        <strain evidence="2 3">GE09</strain>
    </source>
</reference>